<dbReference type="STRING" id="1340429.A0A2G4T4E7"/>
<evidence type="ECO:0000313" key="2">
    <source>
        <dbReference type="Proteomes" id="UP000242254"/>
    </source>
</evidence>
<keyword evidence="2" id="KW-1185">Reference proteome</keyword>
<dbReference type="EMBL" id="KZ303843">
    <property type="protein sequence ID" value="PHZ15887.1"/>
    <property type="molecule type" value="Genomic_DNA"/>
</dbReference>
<protein>
    <recommendedName>
        <fullName evidence="3">Reverse transcriptase domain-containing protein</fullName>
    </recommendedName>
</protein>
<accession>A0A2G4T4E7</accession>
<dbReference type="GeneID" id="35442741"/>
<reference evidence="1 2" key="1">
    <citation type="journal article" date="2016" name="Proc. Natl. Acad. Sci. U.S.A.">
        <title>Lipid metabolic changes in an early divergent fungus govern the establishment of a mutualistic symbiosis with endobacteria.</title>
        <authorList>
            <person name="Lastovetsky O.A."/>
            <person name="Gaspar M.L."/>
            <person name="Mondo S.J."/>
            <person name="LaButti K.M."/>
            <person name="Sandor L."/>
            <person name="Grigoriev I.V."/>
            <person name="Henry S.A."/>
            <person name="Pawlowska T.E."/>
        </authorList>
    </citation>
    <scope>NUCLEOTIDE SEQUENCE [LARGE SCALE GENOMIC DNA]</scope>
    <source>
        <strain evidence="1 2">ATCC 52813</strain>
    </source>
</reference>
<sequence length="109" mass="12281">MRLNVNGFLSPGFRLGRGLRQRDPISPLLFNLVLEHFIRSILSDGRIHGSDGPSPSLRALSAPVQGPSTLPPLKVLAYVDDLCVFFVIRTIYEPFRSLYDCTILRRTQK</sequence>
<evidence type="ECO:0000313" key="1">
    <source>
        <dbReference type="EMBL" id="PHZ15887.1"/>
    </source>
</evidence>
<name>A0A2G4T4E7_RHIZD</name>
<dbReference type="Proteomes" id="UP000242254">
    <property type="component" value="Unassembled WGS sequence"/>
</dbReference>
<evidence type="ECO:0008006" key="3">
    <source>
        <dbReference type="Google" id="ProtNLM"/>
    </source>
</evidence>
<gene>
    <name evidence="1" type="ORF">RHIMIDRAFT_264429</name>
</gene>
<dbReference type="AlphaFoldDB" id="A0A2G4T4E7"/>
<dbReference type="RefSeq" id="XP_023469595.1">
    <property type="nucleotide sequence ID" value="XM_023611752.1"/>
</dbReference>
<proteinExistence type="predicted"/>
<organism evidence="1 2">
    <name type="scientific">Rhizopus microsporus ATCC 52813</name>
    <dbReference type="NCBI Taxonomy" id="1340429"/>
    <lineage>
        <taxon>Eukaryota</taxon>
        <taxon>Fungi</taxon>
        <taxon>Fungi incertae sedis</taxon>
        <taxon>Mucoromycota</taxon>
        <taxon>Mucoromycotina</taxon>
        <taxon>Mucoromycetes</taxon>
        <taxon>Mucorales</taxon>
        <taxon>Mucorineae</taxon>
        <taxon>Rhizopodaceae</taxon>
        <taxon>Rhizopus</taxon>
    </lineage>
</organism>